<proteinExistence type="predicted"/>
<accession>A0ABU8LSX7</accession>
<dbReference type="PROSITE" id="PS50995">
    <property type="entry name" value="HTH_MARR_2"/>
    <property type="match status" value="1"/>
</dbReference>
<dbReference type="SUPFAM" id="SSF46785">
    <property type="entry name" value="Winged helix' DNA-binding domain"/>
    <property type="match status" value="1"/>
</dbReference>
<evidence type="ECO:0000313" key="3">
    <source>
        <dbReference type="Proteomes" id="UP001368654"/>
    </source>
</evidence>
<dbReference type="Pfam" id="PF12802">
    <property type="entry name" value="MarR_2"/>
    <property type="match status" value="1"/>
</dbReference>
<sequence length="152" mass="16531">MDPIDNPRARTAAVRALEAEFGELISRFRRVLSENANRVSPGMLPGAYKVLTTIARKEQVTLSHLADCLMADKGQISRAVRELEALQLVTRTPDPEDGRSSLISPTAFGLERLSVARAPQEGALLKALDAWSLADIENLSRMLHALSAGETP</sequence>
<dbReference type="InterPro" id="IPR000835">
    <property type="entry name" value="HTH_MarR-typ"/>
</dbReference>
<dbReference type="EMBL" id="JBBDGL010000001">
    <property type="protein sequence ID" value="MEJ1154988.1"/>
    <property type="molecule type" value="Genomic_DNA"/>
</dbReference>
<evidence type="ECO:0000259" key="1">
    <source>
        <dbReference type="PROSITE" id="PS50995"/>
    </source>
</evidence>
<reference evidence="2 3" key="1">
    <citation type="submission" date="2024-02" db="EMBL/GenBank/DDBJ databases">
        <authorList>
            <person name="Saticioglu I.B."/>
        </authorList>
    </citation>
    <scope>NUCLEOTIDE SEQUENCE [LARGE SCALE GENOMIC DNA]</scope>
    <source>
        <strain evidence="2 3">Mu-86</strain>
    </source>
</reference>
<feature type="domain" description="HTH marR-type" evidence="1">
    <location>
        <begin position="18"/>
        <end position="148"/>
    </location>
</feature>
<organism evidence="2 3">
    <name type="scientific">Microbacterium marmarense</name>
    <dbReference type="NCBI Taxonomy" id="3122051"/>
    <lineage>
        <taxon>Bacteria</taxon>
        <taxon>Bacillati</taxon>
        <taxon>Actinomycetota</taxon>
        <taxon>Actinomycetes</taxon>
        <taxon>Micrococcales</taxon>
        <taxon>Microbacteriaceae</taxon>
        <taxon>Microbacterium</taxon>
    </lineage>
</organism>
<dbReference type="PANTHER" id="PTHR33164:SF57">
    <property type="entry name" value="MARR-FAMILY TRANSCRIPTIONAL REGULATOR"/>
    <property type="match status" value="1"/>
</dbReference>
<dbReference type="InterPro" id="IPR039422">
    <property type="entry name" value="MarR/SlyA-like"/>
</dbReference>
<gene>
    <name evidence="2" type="ORF">WDU96_05150</name>
</gene>
<comment type="caution">
    <text evidence="2">The sequence shown here is derived from an EMBL/GenBank/DDBJ whole genome shotgun (WGS) entry which is preliminary data.</text>
</comment>
<dbReference type="Proteomes" id="UP001368654">
    <property type="component" value="Unassembled WGS sequence"/>
</dbReference>
<evidence type="ECO:0000313" key="2">
    <source>
        <dbReference type="EMBL" id="MEJ1154988.1"/>
    </source>
</evidence>
<dbReference type="Gene3D" id="1.10.10.10">
    <property type="entry name" value="Winged helix-like DNA-binding domain superfamily/Winged helix DNA-binding domain"/>
    <property type="match status" value="1"/>
</dbReference>
<name>A0ABU8LSX7_9MICO</name>
<protein>
    <submittedName>
        <fullName evidence="2">MarR family transcriptional regulator</fullName>
    </submittedName>
</protein>
<dbReference type="RefSeq" id="WP_337337406.1">
    <property type="nucleotide sequence ID" value="NZ_JBBDGL010000001.1"/>
</dbReference>
<dbReference type="PANTHER" id="PTHR33164">
    <property type="entry name" value="TRANSCRIPTIONAL REGULATOR, MARR FAMILY"/>
    <property type="match status" value="1"/>
</dbReference>
<dbReference type="InterPro" id="IPR036388">
    <property type="entry name" value="WH-like_DNA-bd_sf"/>
</dbReference>
<keyword evidence="3" id="KW-1185">Reference proteome</keyword>
<dbReference type="SMART" id="SM00347">
    <property type="entry name" value="HTH_MARR"/>
    <property type="match status" value="1"/>
</dbReference>
<dbReference type="InterPro" id="IPR036390">
    <property type="entry name" value="WH_DNA-bd_sf"/>
</dbReference>